<gene>
    <name evidence="1" type="ORF">HNQ40_000716</name>
</gene>
<proteinExistence type="predicted"/>
<reference evidence="1 2" key="1">
    <citation type="submission" date="2020-08" db="EMBL/GenBank/DDBJ databases">
        <title>Genomic Encyclopedia of Type Strains, Phase IV (KMG-IV): sequencing the most valuable type-strain genomes for metagenomic binning, comparative biology and taxonomic classification.</title>
        <authorList>
            <person name="Goeker M."/>
        </authorList>
    </citation>
    <scope>NUCLEOTIDE SEQUENCE [LARGE SCALE GENOMIC DNA]</scope>
    <source>
        <strain evidence="1 2">DSM 103725</strain>
    </source>
</reference>
<dbReference type="EMBL" id="JACHGY010000001">
    <property type="protein sequence ID" value="MBB6428910.1"/>
    <property type="molecule type" value="Genomic_DNA"/>
</dbReference>
<accession>A0A7X0LJ46</accession>
<organism evidence="1 2">
    <name type="scientific">Algisphaera agarilytica</name>
    <dbReference type="NCBI Taxonomy" id="1385975"/>
    <lineage>
        <taxon>Bacteria</taxon>
        <taxon>Pseudomonadati</taxon>
        <taxon>Planctomycetota</taxon>
        <taxon>Phycisphaerae</taxon>
        <taxon>Phycisphaerales</taxon>
        <taxon>Phycisphaeraceae</taxon>
        <taxon>Algisphaera</taxon>
    </lineage>
</organism>
<sequence length="249" mass="27685">MQNSGHDLSRYAAMVQSLARHAIDIAVDATPHKPREGQRVFSLIEMLPAARQRLGESGLTITAPPVEADVDFTDGRGHSRPIYRCLAFHLAASAGAPATPQWSTDEEDVSLTLWREVVSPSTDTFSKIEAIANTCDSSLHEQALDDGIDFWTYREMVGVHALHLLAQRYQREDWQQRVVEITNYHQHHTQPDYTTYQPWGLAAFLSNPDTIMFGEQQLHDVQTHLQIEGGAGAVLPALLLADAYASLKS</sequence>
<dbReference type="AlphaFoldDB" id="A0A7X0LJ46"/>
<protein>
    <submittedName>
        <fullName evidence="1">Uncharacterized protein</fullName>
    </submittedName>
</protein>
<dbReference type="Proteomes" id="UP000541810">
    <property type="component" value="Unassembled WGS sequence"/>
</dbReference>
<evidence type="ECO:0000313" key="1">
    <source>
        <dbReference type="EMBL" id="MBB6428910.1"/>
    </source>
</evidence>
<comment type="caution">
    <text evidence="1">The sequence shown here is derived from an EMBL/GenBank/DDBJ whole genome shotgun (WGS) entry which is preliminary data.</text>
</comment>
<dbReference type="RefSeq" id="WP_184676463.1">
    <property type="nucleotide sequence ID" value="NZ_JACHGY010000001.1"/>
</dbReference>
<keyword evidence="2" id="KW-1185">Reference proteome</keyword>
<evidence type="ECO:0000313" key="2">
    <source>
        <dbReference type="Proteomes" id="UP000541810"/>
    </source>
</evidence>
<name>A0A7X0LJ46_9BACT</name>